<name>A0ABD1J7T8_9TELE</name>
<feature type="compositionally biased region" description="Polar residues" evidence="8">
    <location>
        <begin position="97"/>
        <end position="107"/>
    </location>
</feature>
<evidence type="ECO:0000256" key="3">
    <source>
        <dbReference type="ARBA" id="ARBA00005723"/>
    </source>
</evidence>
<feature type="compositionally biased region" description="Basic and acidic residues" evidence="8">
    <location>
        <begin position="391"/>
        <end position="421"/>
    </location>
</feature>
<dbReference type="InterPro" id="IPR001819">
    <property type="entry name" value="Chromogranin_AB"/>
</dbReference>
<dbReference type="PANTHER" id="PTHR10583:SF1">
    <property type="entry name" value="CHROMOGRANIN-A"/>
    <property type="match status" value="1"/>
</dbReference>
<keyword evidence="4" id="KW-0964">Secreted</keyword>
<dbReference type="Proteomes" id="UP001591681">
    <property type="component" value="Unassembled WGS sequence"/>
</dbReference>
<feature type="chain" id="PRO_5044787973" description="Chromogranin-A" evidence="9">
    <location>
        <begin position="19"/>
        <end position="447"/>
    </location>
</feature>
<keyword evidence="11" id="KW-1185">Reference proteome</keyword>
<comment type="caution">
    <text evidence="10">The sequence shown here is derived from an EMBL/GenBank/DDBJ whole genome shotgun (WGS) entry which is preliminary data.</text>
</comment>
<dbReference type="InterPro" id="IPR018054">
    <property type="entry name" value="Chromogranin_CS"/>
</dbReference>
<evidence type="ECO:0000256" key="4">
    <source>
        <dbReference type="ARBA" id="ARBA00022525"/>
    </source>
</evidence>
<evidence type="ECO:0000256" key="8">
    <source>
        <dbReference type="SAM" id="MobiDB-lite"/>
    </source>
</evidence>
<reference evidence="10 11" key="1">
    <citation type="submission" date="2024-09" db="EMBL/GenBank/DDBJ databases">
        <title>A chromosome-level genome assembly of Gray's grenadier anchovy, Coilia grayii.</title>
        <authorList>
            <person name="Fu Z."/>
        </authorList>
    </citation>
    <scope>NUCLEOTIDE SEQUENCE [LARGE SCALE GENOMIC DNA]</scope>
    <source>
        <strain evidence="10">G4</strain>
        <tissue evidence="10">Muscle</tissue>
    </source>
</reference>
<feature type="compositionally biased region" description="Basic and acidic residues" evidence="8">
    <location>
        <begin position="224"/>
        <end position="247"/>
    </location>
</feature>
<feature type="region of interest" description="Disordered" evidence="8">
    <location>
        <begin position="87"/>
        <end position="426"/>
    </location>
</feature>
<sequence length="447" mass="50422">MITTGCFMLMVLVNYVSPVPLSKGENEDIQVMKCIVEVIADTLSKPHPLPVSQQCLDTLSTDERLVSILRHRNFLKELQDIAVEGASERAQLPESPASVSGQVTKQPLTAPGDLEANPDQSMLLAGMRPGEKREAEEDEEEEEEGEEESEAERAAESMEREAPEEEQESQESQEGNEIEGKEQERSQEEEGEEEEEKEEERSEEEEGQTPSNHISDSMNQEMESQEKGGEEEVAERGAEEEKKRSSSEEEEGDEEAVTKYGKVKDGPRETSEAKSTAEEEEEEEEKKRRTAVSDSMETKRKKGAGEAEAEEAEKRGVGAKRWSGLTHQPHALQAQRRAKVEQEEAVEGQEPEPEEEEEERRSSEYPQLQEMPHHSKEVFPGEEATPGLQRSPEERELSMMARREPDDRRDEEGSASRKPEEPEIESLAAIESELENVAQKLHELRRG</sequence>
<dbReference type="Pfam" id="PF01271">
    <property type="entry name" value="Granin"/>
    <property type="match status" value="2"/>
</dbReference>
<evidence type="ECO:0000256" key="7">
    <source>
        <dbReference type="ARBA" id="ARBA00040787"/>
    </source>
</evidence>
<feature type="compositionally biased region" description="Acidic residues" evidence="8">
    <location>
        <begin position="343"/>
        <end position="358"/>
    </location>
</feature>
<feature type="signal peptide" evidence="9">
    <location>
        <begin position="1"/>
        <end position="18"/>
    </location>
</feature>
<dbReference type="GO" id="GO:0030133">
    <property type="term" value="C:transport vesicle"/>
    <property type="evidence" value="ECO:0007669"/>
    <property type="project" value="UniProtKB-SubCell"/>
</dbReference>
<evidence type="ECO:0000313" key="10">
    <source>
        <dbReference type="EMBL" id="KAL2082008.1"/>
    </source>
</evidence>
<dbReference type="PRINTS" id="PR00659">
    <property type="entry name" value="CHROMOGRANIN"/>
</dbReference>
<feature type="compositionally biased region" description="Basic and acidic residues" evidence="8">
    <location>
        <begin position="262"/>
        <end position="277"/>
    </location>
</feature>
<organism evidence="10 11">
    <name type="scientific">Coilia grayii</name>
    <name type="common">Gray's grenadier anchovy</name>
    <dbReference type="NCBI Taxonomy" id="363190"/>
    <lineage>
        <taxon>Eukaryota</taxon>
        <taxon>Metazoa</taxon>
        <taxon>Chordata</taxon>
        <taxon>Craniata</taxon>
        <taxon>Vertebrata</taxon>
        <taxon>Euteleostomi</taxon>
        <taxon>Actinopterygii</taxon>
        <taxon>Neopterygii</taxon>
        <taxon>Teleostei</taxon>
        <taxon>Clupei</taxon>
        <taxon>Clupeiformes</taxon>
        <taxon>Clupeoidei</taxon>
        <taxon>Engraulidae</taxon>
        <taxon>Coilinae</taxon>
        <taxon>Coilia</taxon>
    </lineage>
</organism>
<evidence type="ECO:0000313" key="11">
    <source>
        <dbReference type="Proteomes" id="UP001591681"/>
    </source>
</evidence>
<comment type="subcellular location">
    <subcellularLocation>
        <location evidence="1">Cytoplasmic vesicle</location>
        <location evidence="1">Secretory vesicle</location>
    </subcellularLocation>
    <subcellularLocation>
        <location evidence="2">Secreted</location>
    </subcellularLocation>
</comment>
<dbReference type="EMBL" id="JBHFQA010000019">
    <property type="protein sequence ID" value="KAL2082008.1"/>
    <property type="molecule type" value="Genomic_DNA"/>
</dbReference>
<feature type="compositionally biased region" description="Acidic residues" evidence="8">
    <location>
        <begin position="162"/>
        <end position="177"/>
    </location>
</feature>
<evidence type="ECO:0000256" key="2">
    <source>
        <dbReference type="ARBA" id="ARBA00004613"/>
    </source>
</evidence>
<dbReference type="GO" id="GO:0005576">
    <property type="term" value="C:extracellular region"/>
    <property type="evidence" value="ECO:0007669"/>
    <property type="project" value="UniProtKB-SubCell"/>
</dbReference>
<feature type="compositionally biased region" description="Polar residues" evidence="8">
    <location>
        <begin position="208"/>
        <end position="220"/>
    </location>
</feature>
<evidence type="ECO:0000256" key="1">
    <source>
        <dbReference type="ARBA" id="ARBA00004398"/>
    </source>
</evidence>
<protein>
    <recommendedName>
        <fullName evidence="7">Chromogranin-A</fullName>
    </recommendedName>
</protein>
<feature type="compositionally biased region" description="Acidic residues" evidence="8">
    <location>
        <begin position="136"/>
        <end position="150"/>
    </location>
</feature>
<feature type="compositionally biased region" description="Basic and acidic residues" evidence="8">
    <location>
        <begin position="178"/>
        <end position="188"/>
    </location>
</feature>
<keyword evidence="5" id="KW-1015">Disulfide bond</keyword>
<evidence type="ECO:0000256" key="6">
    <source>
        <dbReference type="ARBA" id="ARBA00023329"/>
    </source>
</evidence>
<dbReference type="InterPro" id="IPR001990">
    <property type="entry name" value="Granin"/>
</dbReference>
<evidence type="ECO:0000256" key="9">
    <source>
        <dbReference type="SAM" id="SignalP"/>
    </source>
</evidence>
<comment type="similarity">
    <text evidence="3">Belongs to the chromogranin/secretogranin protein family.</text>
</comment>
<gene>
    <name evidence="10" type="ORF">ACEWY4_021826</name>
</gene>
<keyword evidence="9" id="KW-0732">Signal</keyword>
<feature type="compositionally biased region" description="Basic and acidic residues" evidence="8">
    <location>
        <begin position="151"/>
        <end position="161"/>
    </location>
</feature>
<accession>A0ABD1J7T8</accession>
<dbReference type="PROSITE" id="PS00422">
    <property type="entry name" value="GRANINS_1"/>
    <property type="match status" value="1"/>
</dbReference>
<dbReference type="AlphaFoldDB" id="A0ABD1J7T8"/>
<keyword evidence="6" id="KW-0968">Cytoplasmic vesicle</keyword>
<evidence type="ECO:0000256" key="5">
    <source>
        <dbReference type="ARBA" id="ARBA00023157"/>
    </source>
</evidence>
<feature type="compositionally biased region" description="Acidic residues" evidence="8">
    <location>
        <begin position="189"/>
        <end position="207"/>
    </location>
</feature>
<proteinExistence type="inferred from homology"/>
<dbReference type="PANTHER" id="PTHR10583">
    <property type="entry name" value="CHROMOGRANIN"/>
    <property type="match status" value="1"/>
</dbReference>